<dbReference type="AlphaFoldDB" id="A0A2Z6MPS9"/>
<dbReference type="EMBL" id="DF973561">
    <property type="protein sequence ID" value="GAU34604.1"/>
    <property type="molecule type" value="Genomic_DNA"/>
</dbReference>
<dbReference type="OrthoDB" id="251770at2759"/>
<keyword evidence="4" id="KW-1185">Reference proteome</keyword>
<reference evidence="4" key="1">
    <citation type="journal article" date="2017" name="Front. Plant Sci.">
        <title>Climate Clever Clovers: New Paradigm to Reduce the Environmental Footprint of Ruminants by Breeding Low Methanogenic Forages Utilizing Haplotype Variation.</title>
        <authorList>
            <person name="Kaur P."/>
            <person name="Appels R."/>
            <person name="Bayer P.E."/>
            <person name="Keeble-Gagnere G."/>
            <person name="Wang J."/>
            <person name="Hirakawa H."/>
            <person name="Shirasawa K."/>
            <person name="Vercoe P."/>
            <person name="Stefanova K."/>
            <person name="Durmic Z."/>
            <person name="Nichols P."/>
            <person name="Revell C."/>
            <person name="Isobe S.N."/>
            <person name="Edwards D."/>
            <person name="Erskine W."/>
        </authorList>
    </citation>
    <scope>NUCLEOTIDE SEQUENCE [LARGE SCALE GENOMIC DNA]</scope>
    <source>
        <strain evidence="4">cv. Daliak</strain>
    </source>
</reference>
<accession>A0A2Z6MPS9</accession>
<dbReference type="GO" id="GO:0006270">
    <property type="term" value="P:DNA replication initiation"/>
    <property type="evidence" value="ECO:0007669"/>
    <property type="project" value="TreeGrafter"/>
</dbReference>
<dbReference type="SUPFAM" id="SSF52113">
    <property type="entry name" value="BRCT domain"/>
    <property type="match status" value="1"/>
</dbReference>
<feature type="domain" description="BRCT" evidence="2">
    <location>
        <begin position="145"/>
        <end position="237"/>
    </location>
</feature>
<protein>
    <recommendedName>
        <fullName evidence="2">BRCT domain-containing protein</fullName>
    </recommendedName>
</protein>
<dbReference type="InterPro" id="IPR036420">
    <property type="entry name" value="BRCT_dom_sf"/>
</dbReference>
<dbReference type="InterPro" id="IPR001357">
    <property type="entry name" value="BRCT_dom"/>
</dbReference>
<organism evidence="3 4">
    <name type="scientific">Trifolium subterraneum</name>
    <name type="common">Subterranean clover</name>
    <dbReference type="NCBI Taxonomy" id="3900"/>
    <lineage>
        <taxon>Eukaryota</taxon>
        <taxon>Viridiplantae</taxon>
        <taxon>Streptophyta</taxon>
        <taxon>Embryophyta</taxon>
        <taxon>Tracheophyta</taxon>
        <taxon>Spermatophyta</taxon>
        <taxon>Magnoliopsida</taxon>
        <taxon>eudicotyledons</taxon>
        <taxon>Gunneridae</taxon>
        <taxon>Pentapetalae</taxon>
        <taxon>rosids</taxon>
        <taxon>fabids</taxon>
        <taxon>Fabales</taxon>
        <taxon>Fabaceae</taxon>
        <taxon>Papilionoideae</taxon>
        <taxon>50 kb inversion clade</taxon>
        <taxon>NPAAA clade</taxon>
        <taxon>Hologalegina</taxon>
        <taxon>IRL clade</taxon>
        <taxon>Trifolieae</taxon>
        <taxon>Trifolium</taxon>
    </lineage>
</organism>
<dbReference type="PANTHER" id="PTHR13561:SF20">
    <property type="entry name" value="DNA TOPOISOMERASE 2-BINDING PROTEIN 1"/>
    <property type="match status" value="1"/>
</dbReference>
<dbReference type="GO" id="GO:0033314">
    <property type="term" value="P:mitotic DNA replication checkpoint signaling"/>
    <property type="evidence" value="ECO:0007669"/>
    <property type="project" value="TreeGrafter"/>
</dbReference>
<keyword evidence="1" id="KW-0677">Repeat</keyword>
<evidence type="ECO:0000313" key="4">
    <source>
        <dbReference type="Proteomes" id="UP000242715"/>
    </source>
</evidence>
<evidence type="ECO:0000259" key="2">
    <source>
        <dbReference type="PROSITE" id="PS50172"/>
    </source>
</evidence>
<sequence length="364" mass="40280">MTCCNMDGNCSFRGTMGIDIDYASTTLSLTRGMQTCLNEESYPVQSGSLSSRKVTRHLTVQHSQEKDIGKMQSGSFSRAADSNMLVSNCAESMNIDSEATQSQHTSSVSNISLFVKEADAEAPPLQTSNGLNFDGAVANDSESDDNDLYLAECRISLVGFEASEMRKLVNLVRKGGGSRYMSLNDKLTHIVIGNPTEMEKKDVRSIAALGVVYVVKTSWLEDCDREKKQVPVLRRHIASDLVLPKVKGAVSGIVPVDQSKSSCFRKSFQTDQVVGIKDFGVTMPESLEKNKQEKHDMGMNVVTFGKASGRTMLQTQLPDKKLRVQQITQHDSNVHVKSTNVFKGKTFCFSNLFPEERVRYMELE</sequence>
<dbReference type="FunFam" id="3.40.50.10190:FF:000052">
    <property type="entry name" value="Transcription coactivator"/>
    <property type="match status" value="1"/>
</dbReference>
<dbReference type="GO" id="GO:0007095">
    <property type="term" value="P:mitotic G2 DNA damage checkpoint signaling"/>
    <property type="evidence" value="ECO:0007669"/>
    <property type="project" value="TreeGrafter"/>
</dbReference>
<dbReference type="SMART" id="SM00292">
    <property type="entry name" value="BRCT"/>
    <property type="match status" value="1"/>
</dbReference>
<proteinExistence type="predicted"/>
<dbReference type="PROSITE" id="PS50172">
    <property type="entry name" value="BRCT"/>
    <property type="match status" value="1"/>
</dbReference>
<dbReference type="Gene3D" id="3.40.50.10190">
    <property type="entry name" value="BRCT domain"/>
    <property type="match status" value="1"/>
</dbReference>
<dbReference type="Proteomes" id="UP000242715">
    <property type="component" value="Unassembled WGS sequence"/>
</dbReference>
<dbReference type="PANTHER" id="PTHR13561">
    <property type="entry name" value="DNA REPLICATION REGULATOR DPB11-RELATED"/>
    <property type="match status" value="1"/>
</dbReference>
<evidence type="ECO:0000313" key="3">
    <source>
        <dbReference type="EMBL" id="GAU34604.1"/>
    </source>
</evidence>
<evidence type="ECO:0000256" key="1">
    <source>
        <dbReference type="ARBA" id="ARBA00022737"/>
    </source>
</evidence>
<name>A0A2Z6MPS9_TRISU</name>
<gene>
    <name evidence="3" type="ORF">TSUD_15190</name>
</gene>
<dbReference type="Pfam" id="PF00533">
    <property type="entry name" value="BRCT"/>
    <property type="match status" value="1"/>
</dbReference>